<gene>
    <name evidence="8" type="ORF">ACJRO7_035986</name>
</gene>
<dbReference type="FunFam" id="3.40.50.300:FF:001091">
    <property type="entry name" value="Probable disease resistance protein At1g61300"/>
    <property type="match status" value="1"/>
</dbReference>
<dbReference type="InterPro" id="IPR042197">
    <property type="entry name" value="Apaf_helical"/>
</dbReference>
<dbReference type="Gene3D" id="3.40.50.300">
    <property type="entry name" value="P-loop containing nucleotide triphosphate hydrolases"/>
    <property type="match status" value="1"/>
</dbReference>
<evidence type="ECO:0000256" key="5">
    <source>
        <dbReference type="ARBA" id="ARBA00022840"/>
    </source>
</evidence>
<dbReference type="EMBL" id="JBJKBG010000009">
    <property type="protein sequence ID" value="KAL3723906.1"/>
    <property type="molecule type" value="Genomic_DNA"/>
</dbReference>
<keyword evidence="2" id="KW-0677">Repeat</keyword>
<keyword evidence="6" id="KW-0175">Coiled coil</keyword>
<dbReference type="AlphaFoldDB" id="A0ABD3JCS8"/>
<dbReference type="Gene3D" id="1.10.10.10">
    <property type="entry name" value="Winged helix-like DNA-binding domain superfamily/Winged helix DNA-binding domain"/>
    <property type="match status" value="1"/>
</dbReference>
<accession>A0ABD3JCS8</accession>
<dbReference type="InterPro" id="IPR027417">
    <property type="entry name" value="P-loop_NTPase"/>
</dbReference>
<dbReference type="Pfam" id="PF00931">
    <property type="entry name" value="NB-ARC"/>
    <property type="match status" value="1"/>
</dbReference>
<dbReference type="PANTHER" id="PTHR33463:SF203">
    <property type="entry name" value="AAA+ ATPASE DOMAIN-CONTAINING PROTEIN"/>
    <property type="match status" value="1"/>
</dbReference>
<keyword evidence="9" id="KW-1185">Reference proteome</keyword>
<evidence type="ECO:0000256" key="3">
    <source>
        <dbReference type="ARBA" id="ARBA00022741"/>
    </source>
</evidence>
<evidence type="ECO:0000313" key="8">
    <source>
        <dbReference type="EMBL" id="KAL3723906.1"/>
    </source>
</evidence>
<dbReference type="Gene3D" id="1.10.8.430">
    <property type="entry name" value="Helical domain of apoptotic protease-activating factors"/>
    <property type="match status" value="1"/>
</dbReference>
<evidence type="ECO:0000259" key="7">
    <source>
        <dbReference type="Pfam" id="PF00931"/>
    </source>
</evidence>
<protein>
    <recommendedName>
        <fullName evidence="7">NB-ARC domain-containing protein</fullName>
    </recommendedName>
</protein>
<dbReference type="PRINTS" id="PR00364">
    <property type="entry name" value="DISEASERSIST"/>
</dbReference>
<name>A0ABD3JCS8_EUCGL</name>
<evidence type="ECO:0000256" key="2">
    <source>
        <dbReference type="ARBA" id="ARBA00022737"/>
    </source>
</evidence>
<feature type="domain" description="NB-ARC" evidence="7">
    <location>
        <begin position="161"/>
        <end position="318"/>
    </location>
</feature>
<reference evidence="8 9" key="1">
    <citation type="submission" date="2024-11" db="EMBL/GenBank/DDBJ databases">
        <title>Chromosome-level genome assembly of Eucalyptus globulus Labill. provides insights into its genome evolution.</title>
        <authorList>
            <person name="Li X."/>
        </authorList>
    </citation>
    <scope>NUCLEOTIDE SEQUENCE [LARGE SCALE GENOMIC DNA]</scope>
    <source>
        <strain evidence="8">CL2024</strain>
        <tissue evidence="8">Fresh tender leaves</tissue>
    </source>
</reference>
<dbReference type="PANTHER" id="PTHR33463">
    <property type="entry name" value="NB-ARC DOMAIN-CONTAINING PROTEIN-RELATED"/>
    <property type="match status" value="1"/>
</dbReference>
<dbReference type="SUPFAM" id="SSF52540">
    <property type="entry name" value="P-loop containing nucleoside triphosphate hydrolases"/>
    <property type="match status" value="1"/>
</dbReference>
<sequence length="557" mass="62290">MEIVISVAAKIAEYTVAPVSQHVKYVFSHQGNIDELQDERKRLVEKRAGVQLRVDEAERNLHVVAPAVASWLKSVDEINEDVTGFFEDEVTVDLKCCKGWCPDLKTRYLLSRGAKEKSAAVAKLERDEIFYKVAYPAPPQKLGRTFADGSKALESRTMVMKDIVDAIGKEEISIVGVYGMGGVGKTTMMKEVIKTVEKKNLFDEVVMAVVSQNPNVTKIQDEMAGMLGLDLDKRGEIGRAGRLCARLLERKSTLVVLDDVWGELDLEAIGIPSGTSCKILITSQSEDVCKKMRSQRIFLISVLSETESWDLFQEMAGDAVVSPDLHDIARAVVEECGGLPLAIATVGKALGHKEKHIWEDALKQLRKSAISSFTEMQEFVFSRVELSYKYLSSEEAKSCFLLCCLFPEDFDIPITYLVNYGRSLRFYKGVYTLIETRNRVLALVDKLISSCLLLKSNFEDCVKMHDIVRATAISVASKEKAFLVSCESDMEQWLAEDTGQDWHAISLLFDHLPNHSCEWNHPKLKLLQMACTNTSQTLPDNVFRGTKELKVLALLGL</sequence>
<dbReference type="InterPro" id="IPR002182">
    <property type="entry name" value="NB-ARC"/>
</dbReference>
<evidence type="ECO:0000256" key="4">
    <source>
        <dbReference type="ARBA" id="ARBA00022821"/>
    </source>
</evidence>
<keyword evidence="3" id="KW-0547">Nucleotide-binding</keyword>
<dbReference type="InterPro" id="IPR036388">
    <property type="entry name" value="WH-like_DNA-bd_sf"/>
</dbReference>
<proteinExistence type="predicted"/>
<dbReference type="GO" id="GO:0006952">
    <property type="term" value="P:defense response"/>
    <property type="evidence" value="ECO:0007669"/>
    <property type="project" value="UniProtKB-KW"/>
</dbReference>
<evidence type="ECO:0000256" key="1">
    <source>
        <dbReference type="ARBA" id="ARBA00022614"/>
    </source>
</evidence>
<keyword evidence="5" id="KW-0067">ATP-binding</keyword>
<organism evidence="8 9">
    <name type="scientific">Eucalyptus globulus</name>
    <name type="common">Tasmanian blue gum</name>
    <dbReference type="NCBI Taxonomy" id="34317"/>
    <lineage>
        <taxon>Eukaryota</taxon>
        <taxon>Viridiplantae</taxon>
        <taxon>Streptophyta</taxon>
        <taxon>Embryophyta</taxon>
        <taxon>Tracheophyta</taxon>
        <taxon>Spermatophyta</taxon>
        <taxon>Magnoliopsida</taxon>
        <taxon>eudicotyledons</taxon>
        <taxon>Gunneridae</taxon>
        <taxon>Pentapetalae</taxon>
        <taxon>rosids</taxon>
        <taxon>malvids</taxon>
        <taxon>Myrtales</taxon>
        <taxon>Myrtaceae</taxon>
        <taxon>Myrtoideae</taxon>
        <taxon>Eucalypteae</taxon>
        <taxon>Eucalyptus</taxon>
    </lineage>
</organism>
<feature type="coiled-coil region" evidence="6">
    <location>
        <begin position="26"/>
        <end position="60"/>
    </location>
</feature>
<dbReference type="Proteomes" id="UP001634007">
    <property type="component" value="Unassembled WGS sequence"/>
</dbReference>
<evidence type="ECO:0000256" key="6">
    <source>
        <dbReference type="SAM" id="Coils"/>
    </source>
</evidence>
<dbReference type="InterPro" id="IPR050905">
    <property type="entry name" value="Plant_NBS-LRR"/>
</dbReference>
<evidence type="ECO:0000313" key="9">
    <source>
        <dbReference type="Proteomes" id="UP001634007"/>
    </source>
</evidence>
<dbReference type="GO" id="GO:0005524">
    <property type="term" value="F:ATP binding"/>
    <property type="evidence" value="ECO:0007669"/>
    <property type="project" value="UniProtKB-KW"/>
</dbReference>
<keyword evidence="1" id="KW-0433">Leucine-rich repeat</keyword>
<keyword evidence="4" id="KW-0611">Plant defense</keyword>
<comment type="caution">
    <text evidence="8">The sequence shown here is derived from an EMBL/GenBank/DDBJ whole genome shotgun (WGS) entry which is preliminary data.</text>
</comment>